<dbReference type="CDD" id="cd17324">
    <property type="entry name" value="MFS_NepI_like"/>
    <property type="match status" value="1"/>
</dbReference>
<keyword evidence="5 7" id="KW-1133">Transmembrane helix</keyword>
<keyword evidence="10" id="KW-1185">Reference proteome</keyword>
<dbReference type="InterPro" id="IPR036259">
    <property type="entry name" value="MFS_trans_sf"/>
</dbReference>
<feature type="transmembrane region" description="Helical" evidence="7">
    <location>
        <begin position="254"/>
        <end position="273"/>
    </location>
</feature>
<evidence type="ECO:0000256" key="5">
    <source>
        <dbReference type="ARBA" id="ARBA00022989"/>
    </source>
</evidence>
<feature type="transmembrane region" description="Helical" evidence="7">
    <location>
        <begin position="348"/>
        <end position="367"/>
    </location>
</feature>
<dbReference type="Gene3D" id="1.20.1250.20">
    <property type="entry name" value="MFS general substrate transporter like domains"/>
    <property type="match status" value="2"/>
</dbReference>
<dbReference type="Pfam" id="PF07690">
    <property type="entry name" value="MFS_1"/>
    <property type="match status" value="1"/>
</dbReference>
<feature type="transmembrane region" description="Helical" evidence="7">
    <location>
        <begin position="285"/>
        <end position="303"/>
    </location>
</feature>
<dbReference type="InterPro" id="IPR020846">
    <property type="entry name" value="MFS_dom"/>
</dbReference>
<keyword evidence="4 7" id="KW-0812">Transmembrane</keyword>
<name>A0A229UGM4_9BACL</name>
<dbReference type="Proteomes" id="UP000215509">
    <property type="component" value="Unassembled WGS sequence"/>
</dbReference>
<reference evidence="9 10" key="1">
    <citation type="submission" date="2017-07" db="EMBL/GenBank/DDBJ databases">
        <title>Genome sequencing and assembly of Paenibacillus rigui.</title>
        <authorList>
            <person name="Mayilraj S."/>
        </authorList>
    </citation>
    <scope>NUCLEOTIDE SEQUENCE [LARGE SCALE GENOMIC DNA]</scope>
    <source>
        <strain evidence="9 10">JCM 16352</strain>
    </source>
</reference>
<evidence type="ECO:0000256" key="2">
    <source>
        <dbReference type="ARBA" id="ARBA00022448"/>
    </source>
</evidence>
<dbReference type="PROSITE" id="PS50850">
    <property type="entry name" value="MFS"/>
    <property type="match status" value="1"/>
</dbReference>
<feature type="transmembrane region" description="Helical" evidence="7">
    <location>
        <begin position="373"/>
        <end position="394"/>
    </location>
</feature>
<accession>A0A229UGM4</accession>
<dbReference type="GO" id="GO:0005886">
    <property type="term" value="C:plasma membrane"/>
    <property type="evidence" value="ECO:0007669"/>
    <property type="project" value="UniProtKB-SubCell"/>
</dbReference>
<dbReference type="SUPFAM" id="SSF103473">
    <property type="entry name" value="MFS general substrate transporter"/>
    <property type="match status" value="1"/>
</dbReference>
<dbReference type="PANTHER" id="PTHR43124:SF8">
    <property type="entry name" value="INNER MEMBRANE TRANSPORT PROTEIN YDHP"/>
    <property type="match status" value="1"/>
</dbReference>
<evidence type="ECO:0000256" key="4">
    <source>
        <dbReference type="ARBA" id="ARBA00022692"/>
    </source>
</evidence>
<dbReference type="GO" id="GO:0022857">
    <property type="term" value="F:transmembrane transporter activity"/>
    <property type="evidence" value="ECO:0007669"/>
    <property type="project" value="InterPro"/>
</dbReference>
<feature type="transmembrane region" description="Helical" evidence="7">
    <location>
        <begin position="146"/>
        <end position="168"/>
    </location>
</feature>
<evidence type="ECO:0000256" key="1">
    <source>
        <dbReference type="ARBA" id="ARBA00004651"/>
    </source>
</evidence>
<feature type="transmembrane region" description="Helical" evidence="7">
    <location>
        <begin position="174"/>
        <end position="199"/>
    </location>
</feature>
<evidence type="ECO:0000313" key="10">
    <source>
        <dbReference type="Proteomes" id="UP000215509"/>
    </source>
</evidence>
<evidence type="ECO:0000256" key="6">
    <source>
        <dbReference type="ARBA" id="ARBA00023136"/>
    </source>
</evidence>
<feature type="transmembrane region" description="Helical" evidence="7">
    <location>
        <begin position="88"/>
        <end position="111"/>
    </location>
</feature>
<proteinExistence type="predicted"/>
<feature type="transmembrane region" description="Helical" evidence="7">
    <location>
        <begin position="219"/>
        <end position="242"/>
    </location>
</feature>
<evidence type="ECO:0000256" key="7">
    <source>
        <dbReference type="SAM" id="Phobius"/>
    </source>
</evidence>
<keyword evidence="6 7" id="KW-0472">Membrane</keyword>
<dbReference type="AlphaFoldDB" id="A0A229UGM4"/>
<organism evidence="9 10">
    <name type="scientific">Paenibacillus rigui</name>
    <dbReference type="NCBI Taxonomy" id="554312"/>
    <lineage>
        <taxon>Bacteria</taxon>
        <taxon>Bacillati</taxon>
        <taxon>Bacillota</taxon>
        <taxon>Bacilli</taxon>
        <taxon>Bacillales</taxon>
        <taxon>Paenibacillaceae</taxon>
        <taxon>Paenibacillus</taxon>
    </lineage>
</organism>
<evidence type="ECO:0000259" key="8">
    <source>
        <dbReference type="PROSITE" id="PS50850"/>
    </source>
</evidence>
<feature type="transmembrane region" description="Helical" evidence="7">
    <location>
        <begin position="309"/>
        <end position="327"/>
    </location>
</feature>
<protein>
    <submittedName>
        <fullName evidence="9">MFS transporter</fullName>
    </submittedName>
</protein>
<keyword evidence="2" id="KW-0813">Transport</keyword>
<feature type="transmembrane region" description="Helical" evidence="7">
    <location>
        <begin position="117"/>
        <end position="134"/>
    </location>
</feature>
<dbReference type="EMBL" id="NMQW01000066">
    <property type="protein sequence ID" value="OXM82538.1"/>
    <property type="molecule type" value="Genomic_DNA"/>
</dbReference>
<dbReference type="PANTHER" id="PTHR43124">
    <property type="entry name" value="PURINE EFFLUX PUMP PBUE"/>
    <property type="match status" value="1"/>
</dbReference>
<sequence>MQASIPDLQASPARTKGRFPLSLLCLTLGAFAIGMTEFIIMGLLPNVANDLHVTIPQAGQLITGYALGVAVGAPVLTILTHKVPQKKLLVLLMCIFIIGNAFSVIAPTYWLLLAARIGTAFAHGTFLGVGSLIATRLVSPDRRASAVSIVLAGLTIANIIGVPFGTFIGQQLGWRASFGAITILGILSLAGIIRFIPVIRQEHAPDLAKEFRNLMNPQVLLVLLTGALGCGSLFAVFTYITPMLENISGFAEHSVTWILVLFGFGVTIGNMLGGKLADWKLMPSLMTNFGVLAVILAVLTFMLPHPYLAVITVFCWGIAAFGIMPGIQVRIMNLTREAPLLAATSSHSALNLGNAGGAYLGGLAITYSGLASVPWLAAALAALGLIGAMTSYLVERKLTMTASSAH</sequence>
<dbReference type="OrthoDB" id="9788453at2"/>
<comment type="subcellular location">
    <subcellularLocation>
        <location evidence="1">Cell membrane</location>
        <topology evidence="1">Multi-pass membrane protein</topology>
    </subcellularLocation>
</comment>
<keyword evidence="3" id="KW-1003">Cell membrane</keyword>
<gene>
    <name evidence="9" type="ORF">CF651_30440</name>
</gene>
<evidence type="ECO:0000256" key="3">
    <source>
        <dbReference type="ARBA" id="ARBA00022475"/>
    </source>
</evidence>
<evidence type="ECO:0000313" key="9">
    <source>
        <dbReference type="EMBL" id="OXM82538.1"/>
    </source>
</evidence>
<dbReference type="InterPro" id="IPR050189">
    <property type="entry name" value="MFS_Efflux_Transporters"/>
</dbReference>
<dbReference type="RefSeq" id="WP_094018623.1">
    <property type="nucleotide sequence ID" value="NZ_NMQW01000066.1"/>
</dbReference>
<feature type="transmembrane region" description="Helical" evidence="7">
    <location>
        <begin position="21"/>
        <end position="42"/>
    </location>
</feature>
<feature type="transmembrane region" description="Helical" evidence="7">
    <location>
        <begin position="62"/>
        <end position="81"/>
    </location>
</feature>
<feature type="domain" description="Major facilitator superfamily (MFS) profile" evidence="8">
    <location>
        <begin position="22"/>
        <end position="399"/>
    </location>
</feature>
<dbReference type="InterPro" id="IPR011701">
    <property type="entry name" value="MFS"/>
</dbReference>
<comment type="caution">
    <text evidence="9">The sequence shown here is derived from an EMBL/GenBank/DDBJ whole genome shotgun (WGS) entry which is preliminary data.</text>
</comment>